<keyword evidence="4" id="KW-0328">Glycosyltransferase</keyword>
<dbReference type="GO" id="GO:0005829">
    <property type="term" value="C:cytosol"/>
    <property type="evidence" value="ECO:0007669"/>
    <property type="project" value="TreeGrafter"/>
</dbReference>
<organism evidence="4">
    <name type="scientific">uncultured marine bacterium EB0_41B09</name>
    <dbReference type="NCBI Taxonomy" id="415438"/>
    <lineage>
        <taxon>Bacteria</taxon>
        <taxon>environmental samples</taxon>
    </lineage>
</organism>
<dbReference type="GO" id="GO:0032264">
    <property type="term" value="P:IMP salvage"/>
    <property type="evidence" value="ECO:0007669"/>
    <property type="project" value="TreeGrafter"/>
</dbReference>
<dbReference type="GO" id="GO:0006178">
    <property type="term" value="P:guanine salvage"/>
    <property type="evidence" value="ECO:0007669"/>
    <property type="project" value="TreeGrafter"/>
</dbReference>
<dbReference type="CDD" id="cd06223">
    <property type="entry name" value="PRTases_typeI"/>
    <property type="match status" value="1"/>
</dbReference>
<feature type="domain" description="Phosphoribosyltransferase" evidence="3">
    <location>
        <begin position="18"/>
        <end position="165"/>
    </location>
</feature>
<dbReference type="Gene3D" id="3.40.50.2020">
    <property type="match status" value="1"/>
</dbReference>
<dbReference type="GO" id="GO:0046100">
    <property type="term" value="P:hypoxanthine metabolic process"/>
    <property type="evidence" value="ECO:0007669"/>
    <property type="project" value="TreeGrafter"/>
</dbReference>
<evidence type="ECO:0000256" key="2">
    <source>
        <dbReference type="ARBA" id="ARBA00049402"/>
    </source>
</evidence>
<dbReference type="InterPro" id="IPR000836">
    <property type="entry name" value="PRTase_dom"/>
</dbReference>
<accession>A4GI25</accession>
<dbReference type="GO" id="GO:0000287">
    <property type="term" value="F:magnesium ion binding"/>
    <property type="evidence" value="ECO:0007669"/>
    <property type="project" value="TreeGrafter"/>
</dbReference>
<gene>
    <name evidence="4" type="ORF">MBMO_EB0-41B09.0006</name>
</gene>
<dbReference type="GO" id="GO:0032263">
    <property type="term" value="P:GMP salvage"/>
    <property type="evidence" value="ECO:0007669"/>
    <property type="project" value="TreeGrafter"/>
</dbReference>
<dbReference type="PANTHER" id="PTHR43340:SF1">
    <property type="entry name" value="HYPOXANTHINE PHOSPHORIBOSYLTRANSFERASE"/>
    <property type="match status" value="1"/>
</dbReference>
<evidence type="ECO:0000256" key="1">
    <source>
        <dbReference type="ARBA" id="ARBA00048811"/>
    </source>
</evidence>
<dbReference type="EMBL" id="EF089400">
    <property type="protein sequence ID" value="ABL97736.1"/>
    <property type="molecule type" value="Genomic_DNA"/>
</dbReference>
<keyword evidence="4" id="KW-0808">Transferase</keyword>
<reference evidence="4" key="1">
    <citation type="journal article" date="2007" name="Environ. Microbiol.">
        <title>Proteorhodopsin photosystem gene clusters exhibit co-evolutionary trends and shared ancestry among diverse marine microbial phyla.</title>
        <authorList>
            <person name="McCarren J."/>
            <person name="Delong E.F."/>
        </authorList>
    </citation>
    <scope>NUCLEOTIDE SEQUENCE</scope>
</reference>
<dbReference type="GO" id="GO:0004422">
    <property type="term" value="F:hypoxanthine phosphoribosyltransferase activity"/>
    <property type="evidence" value="ECO:0007669"/>
    <property type="project" value="TreeGrafter"/>
</dbReference>
<proteinExistence type="predicted"/>
<protein>
    <submittedName>
        <fullName evidence="4">Phosphoribosyltransferase</fullName>
    </submittedName>
</protein>
<dbReference type="SUPFAM" id="SSF53271">
    <property type="entry name" value="PRTase-like"/>
    <property type="match status" value="1"/>
</dbReference>
<name>A4GI25_9BACT</name>
<dbReference type="PANTHER" id="PTHR43340">
    <property type="entry name" value="HYPOXANTHINE-GUANINE PHOSPHORIBOSYLTRANSFERASE"/>
    <property type="match status" value="1"/>
</dbReference>
<comment type="catalytic activity">
    <reaction evidence="2">
        <text>IMP + diphosphate = hypoxanthine + 5-phospho-alpha-D-ribose 1-diphosphate</text>
        <dbReference type="Rhea" id="RHEA:17973"/>
        <dbReference type="ChEBI" id="CHEBI:17368"/>
        <dbReference type="ChEBI" id="CHEBI:33019"/>
        <dbReference type="ChEBI" id="CHEBI:58017"/>
        <dbReference type="ChEBI" id="CHEBI:58053"/>
        <dbReference type="EC" id="2.4.2.8"/>
    </reaction>
    <physiologicalReaction direction="right-to-left" evidence="2">
        <dbReference type="Rhea" id="RHEA:17975"/>
    </physiologicalReaction>
</comment>
<dbReference type="AlphaFoldDB" id="A4GI25"/>
<evidence type="ECO:0000259" key="3">
    <source>
        <dbReference type="Pfam" id="PF00156"/>
    </source>
</evidence>
<comment type="catalytic activity">
    <reaction evidence="1">
        <text>GMP + diphosphate = guanine + 5-phospho-alpha-D-ribose 1-diphosphate</text>
        <dbReference type="Rhea" id="RHEA:25424"/>
        <dbReference type="ChEBI" id="CHEBI:16235"/>
        <dbReference type="ChEBI" id="CHEBI:33019"/>
        <dbReference type="ChEBI" id="CHEBI:58017"/>
        <dbReference type="ChEBI" id="CHEBI:58115"/>
        <dbReference type="EC" id="2.4.2.8"/>
    </reaction>
    <physiologicalReaction direction="right-to-left" evidence="1">
        <dbReference type="Rhea" id="RHEA:25426"/>
    </physiologicalReaction>
</comment>
<dbReference type="Pfam" id="PF00156">
    <property type="entry name" value="Pribosyltran"/>
    <property type="match status" value="1"/>
</dbReference>
<evidence type="ECO:0000313" key="4">
    <source>
        <dbReference type="EMBL" id="ABL97736.1"/>
    </source>
</evidence>
<dbReference type="InterPro" id="IPR050408">
    <property type="entry name" value="HGPRT"/>
</dbReference>
<dbReference type="InterPro" id="IPR029057">
    <property type="entry name" value="PRTase-like"/>
</dbReference>
<sequence>MKIEGIVNQSEVLYTSDEIKVGISNIADSINEYFRDIKDCVTVLPVMKGAIPFAGYLIPQLSFNTIIEYIHVTRYHQNIGTKDCNWIYKPNKSAVKDKVILVMDDILDEGITLLNIKDELKLMGARSIVTVVLFDKKINIKKSTRADFVGLAVPNKYVYGFGLDFKDRGRNLPNLYSFNEK</sequence>